<dbReference type="InParanoid" id="Q0UQA7"/>
<dbReference type="Proteomes" id="UP000001055">
    <property type="component" value="Unassembled WGS sequence"/>
</dbReference>
<gene>
    <name evidence="1" type="ORF">SNOG_06057</name>
</gene>
<dbReference type="RefSeq" id="XP_001796445.1">
    <property type="nucleotide sequence ID" value="XM_001796393.1"/>
</dbReference>
<reference evidence="2" key="1">
    <citation type="journal article" date="2007" name="Plant Cell">
        <title>Dothideomycete-plant interactions illuminated by genome sequencing and EST analysis of the wheat pathogen Stagonospora nodorum.</title>
        <authorList>
            <person name="Hane J.K."/>
            <person name="Lowe R.G."/>
            <person name="Solomon P.S."/>
            <person name="Tan K.C."/>
            <person name="Schoch C.L."/>
            <person name="Spatafora J.W."/>
            <person name="Crous P.W."/>
            <person name="Kodira C."/>
            <person name="Birren B.W."/>
            <person name="Galagan J.E."/>
            <person name="Torriani S.F."/>
            <person name="McDonald B.A."/>
            <person name="Oliver R.P."/>
        </authorList>
    </citation>
    <scope>NUCLEOTIDE SEQUENCE [LARGE SCALE GENOMIC DNA]</scope>
    <source>
        <strain evidence="2">SN15 / ATCC MYA-4574 / FGSC 10173</strain>
    </source>
</reference>
<dbReference type="AlphaFoldDB" id="Q0UQA7"/>
<proteinExistence type="predicted"/>
<accession>Q0UQA7</accession>
<dbReference type="HOGENOM" id="CLU_924728_0_0_1"/>
<name>Q0UQA7_PHANO</name>
<sequence>MCDILPVELREMIYRFLCIEEQLIPVGPYFHFRPYSEYRPLDGLASALSSGRDQIDHTEKPDPTILMPDSHIFNYKYVGLAVAAEMQAAYFANNTFSICDVEDGIAEFFQGVISLDAGGAIGILNMPGDTSAMSHMRMSVRAFKLVRKLQIRLKLEHFGQAADARDLPPGPIGIRERYAEERNFLRQSKNALHKLQSLPRGRQPLQLEFIIMTDLSDILRVEDRERCFINILEAYRNMFYAIKYDHENAIITVVHHDESVSPFPRTLSALWSLTKEQWEHVSISLAGSQALLRHDVSVAIF</sequence>
<dbReference type="eggNOG" id="ENOG502T69S">
    <property type="taxonomic scope" value="Eukaryota"/>
</dbReference>
<dbReference type="EMBL" id="CH445332">
    <property type="protein sequence ID" value="EAT87121.2"/>
    <property type="molecule type" value="Genomic_DNA"/>
</dbReference>
<dbReference type="KEGG" id="pno:SNOG_06057"/>
<evidence type="ECO:0000313" key="1">
    <source>
        <dbReference type="EMBL" id="EAT87121.2"/>
    </source>
</evidence>
<protein>
    <submittedName>
        <fullName evidence="1">Uncharacterized protein</fullName>
    </submittedName>
</protein>
<organism evidence="1 2">
    <name type="scientific">Phaeosphaeria nodorum (strain SN15 / ATCC MYA-4574 / FGSC 10173)</name>
    <name type="common">Glume blotch fungus</name>
    <name type="synonym">Parastagonospora nodorum</name>
    <dbReference type="NCBI Taxonomy" id="321614"/>
    <lineage>
        <taxon>Eukaryota</taxon>
        <taxon>Fungi</taxon>
        <taxon>Dikarya</taxon>
        <taxon>Ascomycota</taxon>
        <taxon>Pezizomycotina</taxon>
        <taxon>Dothideomycetes</taxon>
        <taxon>Pleosporomycetidae</taxon>
        <taxon>Pleosporales</taxon>
        <taxon>Pleosporineae</taxon>
        <taxon>Phaeosphaeriaceae</taxon>
        <taxon>Parastagonospora</taxon>
    </lineage>
</organism>
<evidence type="ECO:0000313" key="2">
    <source>
        <dbReference type="Proteomes" id="UP000001055"/>
    </source>
</evidence>
<dbReference type="GeneID" id="5973322"/>
<dbReference type="VEuPathDB" id="FungiDB:JI435_060570"/>